<organism evidence="3 4">
    <name type="scientific">Amphilophus citrinellus</name>
    <name type="common">Midas cichlid</name>
    <name type="synonym">Cichlasoma citrinellum</name>
    <dbReference type="NCBI Taxonomy" id="61819"/>
    <lineage>
        <taxon>Eukaryota</taxon>
        <taxon>Metazoa</taxon>
        <taxon>Chordata</taxon>
        <taxon>Craniata</taxon>
        <taxon>Vertebrata</taxon>
        <taxon>Euteleostomi</taxon>
        <taxon>Actinopterygii</taxon>
        <taxon>Neopterygii</taxon>
        <taxon>Teleostei</taxon>
        <taxon>Neoteleostei</taxon>
        <taxon>Acanthomorphata</taxon>
        <taxon>Ovalentaria</taxon>
        <taxon>Cichlomorphae</taxon>
        <taxon>Cichliformes</taxon>
        <taxon>Cichlidae</taxon>
        <taxon>New World cichlids</taxon>
        <taxon>Cichlasomatinae</taxon>
        <taxon>Heroini</taxon>
        <taxon>Amphilophus</taxon>
    </lineage>
</organism>
<sequence>ITALQMETISDTLEHLLVAAHHHNCLTAGVYESAKFLNENPDGAVLCVLAADEDDEDDSALQIHFTLLQSFCYDNYLDILRVSGMRRLTELLEDTNNTNGNQHRDLHCILVTLNTIQLLHCQALQQVAKFCEESRSRYEWVPRLELQDR</sequence>
<dbReference type="Gene3D" id="3.30.1330.30">
    <property type="match status" value="1"/>
</dbReference>
<evidence type="ECO:0000313" key="3">
    <source>
        <dbReference type="Ensembl" id="ENSACIP00000008176.1"/>
    </source>
</evidence>
<proteinExistence type="inferred from homology"/>
<feature type="domain" description="Ribosomal protein eL8/eL30/eS12/Gadd45" evidence="2">
    <location>
        <begin position="13"/>
        <end position="95"/>
    </location>
</feature>
<dbReference type="GO" id="GO:0005737">
    <property type="term" value="C:cytoplasm"/>
    <property type="evidence" value="ECO:0007669"/>
    <property type="project" value="TreeGrafter"/>
</dbReference>
<dbReference type="Pfam" id="PF01248">
    <property type="entry name" value="Ribosomal_L7Ae"/>
    <property type="match status" value="1"/>
</dbReference>
<evidence type="ECO:0000259" key="2">
    <source>
        <dbReference type="Pfam" id="PF01248"/>
    </source>
</evidence>
<dbReference type="InterPro" id="IPR024824">
    <property type="entry name" value="GADD45"/>
</dbReference>
<comment type="similarity">
    <text evidence="1">Belongs to the GADD45 family.</text>
</comment>
<dbReference type="AlphaFoldDB" id="A0A3Q0RC44"/>
<reference evidence="3" key="1">
    <citation type="submission" date="2025-08" db="UniProtKB">
        <authorList>
            <consortium name="Ensembl"/>
        </authorList>
    </citation>
    <scope>IDENTIFICATION</scope>
</reference>
<protein>
    <submittedName>
        <fullName evidence="3">Growth arrest and DNA damage inducible beta</fullName>
    </submittedName>
</protein>
<dbReference type="PANTHER" id="PTHR10411:SF5">
    <property type="entry name" value="GROWTH ARREST AND DNA DAMAGE-INDUCIBLE PROTEIN GADD45 BETA"/>
    <property type="match status" value="1"/>
</dbReference>
<dbReference type="InterPro" id="IPR004038">
    <property type="entry name" value="Ribosomal_eL8/eL30/eS12/Gad45"/>
</dbReference>
<dbReference type="GO" id="GO:0005634">
    <property type="term" value="C:nucleus"/>
    <property type="evidence" value="ECO:0007669"/>
    <property type="project" value="InterPro"/>
</dbReference>
<evidence type="ECO:0000256" key="1">
    <source>
        <dbReference type="ARBA" id="ARBA00007361"/>
    </source>
</evidence>
<dbReference type="PANTHER" id="PTHR10411">
    <property type="entry name" value="GROWTH ARREST AND DNA DAMAGE-INDUCIBLE PROTEIN GADD45"/>
    <property type="match status" value="1"/>
</dbReference>
<evidence type="ECO:0000313" key="4">
    <source>
        <dbReference type="Proteomes" id="UP000261340"/>
    </source>
</evidence>
<dbReference type="Ensembl" id="ENSACIT00000008420.1">
    <property type="protein sequence ID" value="ENSACIP00000008176.1"/>
    <property type="gene ID" value="ENSACIG00000006400.1"/>
</dbReference>
<dbReference type="GeneTree" id="ENSGT00950000182964"/>
<reference evidence="3" key="2">
    <citation type="submission" date="2025-09" db="UniProtKB">
        <authorList>
            <consortium name="Ensembl"/>
        </authorList>
    </citation>
    <scope>IDENTIFICATION</scope>
</reference>
<name>A0A3Q0RC44_AMPCI</name>
<dbReference type="InterPro" id="IPR029064">
    <property type="entry name" value="Ribosomal_eL30-like_sf"/>
</dbReference>
<dbReference type="STRING" id="61819.ENSACIP00000008176"/>
<dbReference type="GO" id="GO:0051726">
    <property type="term" value="P:regulation of cell cycle"/>
    <property type="evidence" value="ECO:0007669"/>
    <property type="project" value="InterPro"/>
</dbReference>
<keyword evidence="4" id="KW-1185">Reference proteome</keyword>
<dbReference type="OMA" id="RAFCCEA"/>
<accession>A0A3Q0RC44</accession>
<dbReference type="Proteomes" id="UP000261340">
    <property type="component" value="Unplaced"/>
</dbReference>